<gene>
    <name evidence="15" type="primary">20202408</name>
    <name evidence="14" type="ORF">HELRODRAFT_168569</name>
</gene>
<dbReference type="PROSITE" id="PS50081">
    <property type="entry name" value="ZF_DAG_PE_2"/>
    <property type="match status" value="1"/>
</dbReference>
<name>T1F0Q8_HELRO</name>
<dbReference type="InterPro" id="IPR046349">
    <property type="entry name" value="C1-like_sf"/>
</dbReference>
<reference evidence="16" key="1">
    <citation type="submission" date="2012-12" db="EMBL/GenBank/DDBJ databases">
        <authorList>
            <person name="Hellsten U."/>
            <person name="Grimwood J."/>
            <person name="Chapman J.A."/>
            <person name="Shapiro H."/>
            <person name="Aerts A."/>
            <person name="Otillar R.P."/>
            <person name="Terry A.Y."/>
            <person name="Boore J.L."/>
            <person name="Simakov O."/>
            <person name="Marletaz F."/>
            <person name="Cho S.-J."/>
            <person name="Edsinger-Gonzales E."/>
            <person name="Havlak P."/>
            <person name="Kuo D.-H."/>
            <person name="Larsson T."/>
            <person name="Lv J."/>
            <person name="Arendt D."/>
            <person name="Savage R."/>
            <person name="Osoegawa K."/>
            <person name="de Jong P."/>
            <person name="Lindberg D.R."/>
            <person name="Seaver E.C."/>
            <person name="Weisblat D.A."/>
            <person name="Putnam N.H."/>
            <person name="Grigoriev I.V."/>
            <person name="Rokhsar D.S."/>
        </authorList>
    </citation>
    <scope>NUCLEOTIDE SEQUENCE</scope>
</reference>
<evidence type="ECO:0000313" key="15">
    <source>
        <dbReference type="EnsemblMetazoa" id="HelroP168569"/>
    </source>
</evidence>
<dbReference type="KEGG" id="hro:HELRODRAFT_168569"/>
<evidence type="ECO:0000256" key="2">
    <source>
        <dbReference type="ARBA" id="ARBA00004496"/>
    </source>
</evidence>
<dbReference type="AlphaFoldDB" id="T1F0Q8"/>
<reference evidence="14 16" key="2">
    <citation type="journal article" date="2013" name="Nature">
        <title>Insights into bilaterian evolution from three spiralian genomes.</title>
        <authorList>
            <person name="Simakov O."/>
            <person name="Marletaz F."/>
            <person name="Cho S.J."/>
            <person name="Edsinger-Gonzales E."/>
            <person name="Havlak P."/>
            <person name="Hellsten U."/>
            <person name="Kuo D.H."/>
            <person name="Larsson T."/>
            <person name="Lv J."/>
            <person name="Arendt D."/>
            <person name="Savage R."/>
            <person name="Osoegawa K."/>
            <person name="de Jong P."/>
            <person name="Grimwood J."/>
            <person name="Chapman J.A."/>
            <person name="Shapiro H."/>
            <person name="Aerts A."/>
            <person name="Otillar R.P."/>
            <person name="Terry A.Y."/>
            <person name="Boore J.L."/>
            <person name="Grigoriev I.V."/>
            <person name="Lindberg D.R."/>
            <person name="Seaver E.C."/>
            <person name="Weisblat D.A."/>
            <person name="Putnam N.H."/>
            <person name="Rokhsar D.S."/>
        </authorList>
    </citation>
    <scope>NUCLEOTIDE SEQUENCE</scope>
</reference>
<keyword evidence="10" id="KW-0862">Zinc</keyword>
<keyword evidence="4" id="KW-0723">Serine/threonine-protein kinase</keyword>
<keyword evidence="6" id="KW-0479">Metal-binding</keyword>
<keyword evidence="8" id="KW-0863">Zinc-finger</keyword>
<evidence type="ECO:0000256" key="7">
    <source>
        <dbReference type="ARBA" id="ARBA00022737"/>
    </source>
</evidence>
<evidence type="ECO:0000256" key="10">
    <source>
        <dbReference type="ARBA" id="ARBA00022833"/>
    </source>
</evidence>
<feature type="transmembrane region" description="Helical" evidence="12">
    <location>
        <begin position="229"/>
        <end position="252"/>
    </location>
</feature>
<keyword evidence="7" id="KW-0677">Repeat</keyword>
<dbReference type="GO" id="GO:0004674">
    <property type="term" value="F:protein serine/threonine kinase activity"/>
    <property type="evidence" value="ECO:0007669"/>
    <property type="project" value="UniProtKB-KW"/>
</dbReference>
<evidence type="ECO:0000256" key="8">
    <source>
        <dbReference type="ARBA" id="ARBA00022771"/>
    </source>
</evidence>
<sequence>MNGIMNLSEQGSLSSASPKKFPEHGFYNLTDKILLFKHDLSDTNILKLITKGPDVSNGVLVEVVLSEARISLQSNPVNAIAVSGTLPLHRRVIGNANDDGEDNYDDADTAMEDLQIRPHSLHVHSYKSPHFCDFCGEMLFGLVKQGLKCDGESRYASHTLHVIDWNFFAFEPTQMGRGSDCNNSAKHLNHCTIAFVAQIYSSICNIFIISVDLPSDILSFYLREKGATLAMYAILMVTLTKMIAQSIMSVILENKK</sequence>
<dbReference type="SUPFAM" id="SSF57889">
    <property type="entry name" value="Cysteine-rich domain"/>
    <property type="match status" value="1"/>
</dbReference>
<feature type="transmembrane region" description="Helical" evidence="12">
    <location>
        <begin position="187"/>
        <end position="209"/>
    </location>
</feature>
<accession>T1F0Q8</accession>
<dbReference type="Gene3D" id="3.30.60.20">
    <property type="match status" value="1"/>
</dbReference>
<dbReference type="EMBL" id="AMQM01002988">
    <property type="status" value="NOT_ANNOTATED_CDS"/>
    <property type="molecule type" value="Genomic_DNA"/>
</dbReference>
<evidence type="ECO:0000259" key="13">
    <source>
        <dbReference type="PROSITE" id="PS50081"/>
    </source>
</evidence>
<evidence type="ECO:0000313" key="16">
    <source>
        <dbReference type="Proteomes" id="UP000015101"/>
    </source>
</evidence>
<keyword evidence="11 12" id="KW-0472">Membrane</keyword>
<reference evidence="15" key="3">
    <citation type="submission" date="2015-06" db="UniProtKB">
        <authorList>
            <consortium name="EnsemblMetazoa"/>
        </authorList>
    </citation>
    <scope>IDENTIFICATION</scope>
</reference>
<dbReference type="GO" id="GO:0005737">
    <property type="term" value="C:cytoplasm"/>
    <property type="evidence" value="ECO:0007669"/>
    <property type="project" value="UniProtKB-SubCell"/>
</dbReference>
<dbReference type="Proteomes" id="UP000015101">
    <property type="component" value="Unassembled WGS sequence"/>
</dbReference>
<evidence type="ECO:0000256" key="9">
    <source>
        <dbReference type="ARBA" id="ARBA00022777"/>
    </source>
</evidence>
<dbReference type="OrthoDB" id="10252171at2759"/>
<keyword evidence="12" id="KW-0812">Transmembrane</keyword>
<dbReference type="PANTHER" id="PTHR22968">
    <property type="entry name" value="PROTEIN KINASE C, MU"/>
    <property type="match status" value="1"/>
</dbReference>
<evidence type="ECO:0000256" key="3">
    <source>
        <dbReference type="ARBA" id="ARBA00022490"/>
    </source>
</evidence>
<dbReference type="InterPro" id="IPR057764">
    <property type="entry name" value="Ubiquitin_PRKD1-3_N"/>
</dbReference>
<evidence type="ECO:0000256" key="11">
    <source>
        <dbReference type="ARBA" id="ARBA00023136"/>
    </source>
</evidence>
<dbReference type="CTD" id="20202408"/>
<evidence type="ECO:0000256" key="12">
    <source>
        <dbReference type="SAM" id="Phobius"/>
    </source>
</evidence>
<dbReference type="InParanoid" id="T1F0Q8"/>
<keyword evidence="9" id="KW-0418">Kinase</keyword>
<evidence type="ECO:0000256" key="4">
    <source>
        <dbReference type="ARBA" id="ARBA00022527"/>
    </source>
</evidence>
<dbReference type="Pfam" id="PF00130">
    <property type="entry name" value="C1_1"/>
    <property type="match status" value="1"/>
</dbReference>
<proteinExistence type="predicted"/>
<dbReference type="GO" id="GO:0016020">
    <property type="term" value="C:membrane"/>
    <property type="evidence" value="ECO:0007669"/>
    <property type="project" value="UniProtKB-SubCell"/>
</dbReference>
<dbReference type="EnsemblMetazoa" id="HelroT168569">
    <property type="protein sequence ID" value="HelroP168569"/>
    <property type="gene ID" value="HelroG168569"/>
</dbReference>
<dbReference type="PANTHER" id="PTHR22968:SF24">
    <property type="entry name" value="SERINE_THREONINE-PROTEIN KINASE"/>
    <property type="match status" value="1"/>
</dbReference>
<dbReference type="GeneID" id="20202408"/>
<keyword evidence="3" id="KW-0963">Cytoplasm</keyword>
<organism evidence="15 16">
    <name type="scientific">Helobdella robusta</name>
    <name type="common">Californian leech</name>
    <dbReference type="NCBI Taxonomy" id="6412"/>
    <lineage>
        <taxon>Eukaryota</taxon>
        <taxon>Metazoa</taxon>
        <taxon>Spiralia</taxon>
        <taxon>Lophotrochozoa</taxon>
        <taxon>Annelida</taxon>
        <taxon>Clitellata</taxon>
        <taxon>Hirudinea</taxon>
        <taxon>Rhynchobdellida</taxon>
        <taxon>Glossiphoniidae</taxon>
        <taxon>Helobdella</taxon>
    </lineage>
</organism>
<evidence type="ECO:0000256" key="6">
    <source>
        <dbReference type="ARBA" id="ARBA00022723"/>
    </source>
</evidence>
<protein>
    <recommendedName>
        <fullName evidence="13">Phorbol-ester/DAG-type domain-containing protein</fullName>
    </recommendedName>
</protein>
<keyword evidence="12" id="KW-1133">Transmembrane helix</keyword>
<dbReference type="eggNOG" id="KOG4236">
    <property type="taxonomic scope" value="Eukaryota"/>
</dbReference>
<keyword evidence="16" id="KW-1185">Reference proteome</keyword>
<dbReference type="Pfam" id="PF25525">
    <property type="entry name" value="Ubiquitin_PRKD1_N"/>
    <property type="match status" value="1"/>
</dbReference>
<feature type="domain" description="Phorbol-ester/DAG-type" evidence="13">
    <location>
        <begin position="118"/>
        <end position="149"/>
    </location>
</feature>
<evidence type="ECO:0000256" key="1">
    <source>
        <dbReference type="ARBA" id="ARBA00004370"/>
    </source>
</evidence>
<dbReference type="GO" id="GO:0008270">
    <property type="term" value="F:zinc ion binding"/>
    <property type="evidence" value="ECO:0007669"/>
    <property type="project" value="UniProtKB-KW"/>
</dbReference>
<dbReference type="EMBL" id="KB095959">
    <property type="protein sequence ID" value="ESO09565.1"/>
    <property type="molecule type" value="Genomic_DNA"/>
</dbReference>
<evidence type="ECO:0000256" key="5">
    <source>
        <dbReference type="ARBA" id="ARBA00022679"/>
    </source>
</evidence>
<dbReference type="HOGENOM" id="CLU_1086939_0_0_1"/>
<dbReference type="InterPro" id="IPR002219">
    <property type="entry name" value="PKC_DAG/PE"/>
</dbReference>
<evidence type="ECO:0000313" key="14">
    <source>
        <dbReference type="EMBL" id="ESO09565.1"/>
    </source>
</evidence>
<dbReference type="RefSeq" id="XP_009012658.1">
    <property type="nucleotide sequence ID" value="XM_009014410.1"/>
</dbReference>
<keyword evidence="5" id="KW-0808">Transferase</keyword>
<comment type="subcellular location">
    <subcellularLocation>
        <location evidence="2">Cytoplasm</location>
    </subcellularLocation>
    <subcellularLocation>
        <location evidence="1">Membrane</location>
    </subcellularLocation>
</comment>